<proteinExistence type="predicted"/>
<keyword evidence="1" id="KW-0812">Transmembrane</keyword>
<reference evidence="2" key="1">
    <citation type="submission" date="2022-08" db="EMBL/GenBank/DDBJ databases">
        <authorList>
            <person name="Deng Y."/>
            <person name="Han X.-F."/>
            <person name="Zhang Y.-Q."/>
        </authorList>
    </citation>
    <scope>NUCLEOTIDE SEQUENCE</scope>
    <source>
        <strain evidence="2">CPCC 203386</strain>
    </source>
</reference>
<gene>
    <name evidence="2" type="ORF">N1032_08675</name>
</gene>
<evidence type="ECO:0000313" key="3">
    <source>
        <dbReference type="Proteomes" id="UP001165586"/>
    </source>
</evidence>
<comment type="caution">
    <text evidence="2">The sequence shown here is derived from an EMBL/GenBank/DDBJ whole genome shotgun (WGS) entry which is preliminary data.</text>
</comment>
<feature type="transmembrane region" description="Helical" evidence="1">
    <location>
        <begin position="48"/>
        <end position="68"/>
    </location>
</feature>
<keyword evidence="3" id="KW-1185">Reference proteome</keyword>
<evidence type="ECO:0008006" key="4">
    <source>
        <dbReference type="Google" id="ProtNLM"/>
    </source>
</evidence>
<evidence type="ECO:0000313" key="2">
    <source>
        <dbReference type="EMBL" id="MCS5733812.1"/>
    </source>
</evidence>
<keyword evidence="1" id="KW-1133">Transmembrane helix</keyword>
<evidence type="ECO:0000256" key="1">
    <source>
        <dbReference type="SAM" id="Phobius"/>
    </source>
</evidence>
<organism evidence="2 3">
    <name type="scientific">Herbiconiux daphne</name>
    <dbReference type="NCBI Taxonomy" id="2970914"/>
    <lineage>
        <taxon>Bacteria</taxon>
        <taxon>Bacillati</taxon>
        <taxon>Actinomycetota</taxon>
        <taxon>Actinomycetes</taxon>
        <taxon>Micrococcales</taxon>
        <taxon>Microbacteriaceae</taxon>
        <taxon>Herbiconiux</taxon>
    </lineage>
</organism>
<dbReference type="Proteomes" id="UP001165586">
    <property type="component" value="Unassembled WGS sequence"/>
</dbReference>
<dbReference type="EMBL" id="JANLCJ010000002">
    <property type="protein sequence ID" value="MCS5733812.1"/>
    <property type="molecule type" value="Genomic_DNA"/>
</dbReference>
<dbReference type="RefSeq" id="WP_259538632.1">
    <property type="nucleotide sequence ID" value="NZ_JANLCJ010000002.1"/>
</dbReference>
<feature type="transmembrane region" description="Helical" evidence="1">
    <location>
        <begin position="21"/>
        <end position="42"/>
    </location>
</feature>
<accession>A0ABT2H1M4</accession>
<sequence>MSNQTNQPTPLGATPRSAARSIAVTFMIVGVVFGVGGLVWDLNGGPSWLHAFTWVGGAVFGYGLVSLISTRRDPLG</sequence>
<keyword evidence="1" id="KW-0472">Membrane</keyword>
<protein>
    <recommendedName>
        <fullName evidence="4">AtpZ/AtpI family protein</fullName>
    </recommendedName>
</protein>
<name>A0ABT2H1M4_9MICO</name>